<proteinExistence type="predicted"/>
<comment type="caution">
    <text evidence="1">The sequence shown here is derived from an EMBL/GenBank/DDBJ whole genome shotgun (WGS) entry which is preliminary data.</text>
</comment>
<sequence length="252" mass="29353">MKKVKIAMGINLKNIIWTRDPQEAMDNPYEWDAQMKFVKEANEFLRKIRKHIIENKSFTKDDLSKEKAIWMLSLVALDSAIEITISLKRNQIHVIYHLLRSIQEALDLATFFSFGDEKASDSLNNWYSGKIVSHGEYRAYLKEMGNKEKSDHLNEIYKTLSKFNHNAYPTLLYSYFLAPNGFIHHYGRYESDSSKPVNTIAMLHAIAAKVILELSFQLPILKVLDASVLLDFIGDQKRKRAVKRKYQIKKNH</sequence>
<dbReference type="RefSeq" id="WP_184493927.1">
    <property type="nucleotide sequence ID" value="NZ_JACIJO010000001.1"/>
</dbReference>
<dbReference type="EMBL" id="JACIJO010000001">
    <property type="protein sequence ID" value="MBB6325575.1"/>
    <property type="molecule type" value="Genomic_DNA"/>
</dbReference>
<keyword evidence="2" id="KW-1185">Reference proteome</keyword>
<evidence type="ECO:0000313" key="1">
    <source>
        <dbReference type="EMBL" id="MBB6325575.1"/>
    </source>
</evidence>
<gene>
    <name evidence="1" type="ORF">FHS59_001190</name>
</gene>
<dbReference type="AlphaFoldDB" id="A0A841MSR2"/>
<dbReference type="Proteomes" id="UP000588604">
    <property type="component" value="Unassembled WGS sequence"/>
</dbReference>
<organism evidence="1 2">
    <name type="scientific">Algoriphagus iocasae</name>
    <dbReference type="NCBI Taxonomy" id="1836499"/>
    <lineage>
        <taxon>Bacteria</taxon>
        <taxon>Pseudomonadati</taxon>
        <taxon>Bacteroidota</taxon>
        <taxon>Cytophagia</taxon>
        <taxon>Cytophagales</taxon>
        <taxon>Cyclobacteriaceae</taxon>
        <taxon>Algoriphagus</taxon>
    </lineage>
</organism>
<evidence type="ECO:0000313" key="2">
    <source>
        <dbReference type="Proteomes" id="UP000588604"/>
    </source>
</evidence>
<reference evidence="1 2" key="1">
    <citation type="submission" date="2020-08" db="EMBL/GenBank/DDBJ databases">
        <title>Genomic Encyclopedia of Type Strains, Phase IV (KMG-IV): sequencing the most valuable type-strain genomes for metagenomic binning, comparative biology and taxonomic classification.</title>
        <authorList>
            <person name="Goeker M."/>
        </authorList>
    </citation>
    <scope>NUCLEOTIDE SEQUENCE [LARGE SCALE GENOMIC DNA]</scope>
    <source>
        <strain evidence="1 2">DSM 102044</strain>
    </source>
</reference>
<protein>
    <submittedName>
        <fullName evidence="1">Uncharacterized protein</fullName>
    </submittedName>
</protein>
<name>A0A841MSR2_9BACT</name>
<accession>A0A841MSR2</accession>